<dbReference type="InterPro" id="IPR050250">
    <property type="entry name" value="Macrolide_Exporter_MacB"/>
</dbReference>
<keyword evidence="11" id="KW-1185">Reference proteome</keyword>
<dbReference type="GO" id="GO:0005886">
    <property type="term" value="C:plasma membrane"/>
    <property type="evidence" value="ECO:0007669"/>
    <property type="project" value="UniProtKB-SubCell"/>
</dbReference>
<dbReference type="InterPro" id="IPR025857">
    <property type="entry name" value="MacB_PCD"/>
</dbReference>
<keyword evidence="4 7" id="KW-1133">Transmembrane helix</keyword>
<dbReference type="PANTHER" id="PTHR30572:SF4">
    <property type="entry name" value="ABC TRANSPORTER PERMEASE YTRF"/>
    <property type="match status" value="1"/>
</dbReference>
<evidence type="ECO:0000259" key="9">
    <source>
        <dbReference type="Pfam" id="PF12704"/>
    </source>
</evidence>
<evidence type="ECO:0000256" key="2">
    <source>
        <dbReference type="ARBA" id="ARBA00022475"/>
    </source>
</evidence>
<feature type="transmembrane region" description="Helical" evidence="7">
    <location>
        <begin position="308"/>
        <end position="327"/>
    </location>
</feature>
<feature type="domain" description="ABC3 transporter permease C-terminal" evidence="8">
    <location>
        <begin position="267"/>
        <end position="394"/>
    </location>
</feature>
<reference evidence="10 11" key="1">
    <citation type="submission" date="2017-11" db="EMBL/GenBank/DDBJ databases">
        <title>Isolation and Characterization of Methanofollis Species from Methane Seep Offshore SW Taiwan.</title>
        <authorList>
            <person name="Teng N.-H."/>
            <person name="Lai M.-C."/>
            <person name="Chen S.-C."/>
        </authorList>
    </citation>
    <scope>NUCLEOTIDE SEQUENCE [LARGE SCALE GENOMIC DNA]</scope>
    <source>
        <strain evidence="10 11">FWC-SCC2</strain>
    </source>
</reference>
<comment type="subcellular location">
    <subcellularLocation>
        <location evidence="1">Cell membrane</location>
        <topology evidence="1">Multi-pass membrane protein</topology>
    </subcellularLocation>
</comment>
<dbReference type="OrthoDB" id="11469at2157"/>
<dbReference type="Proteomes" id="UP000292580">
    <property type="component" value="Unassembled WGS sequence"/>
</dbReference>
<dbReference type="RefSeq" id="WP_130646175.1">
    <property type="nucleotide sequence ID" value="NZ_PGCL01000001.1"/>
</dbReference>
<evidence type="ECO:0000256" key="3">
    <source>
        <dbReference type="ARBA" id="ARBA00022692"/>
    </source>
</evidence>
<evidence type="ECO:0000259" key="8">
    <source>
        <dbReference type="Pfam" id="PF02687"/>
    </source>
</evidence>
<dbReference type="AlphaFoldDB" id="A0A483CZJ0"/>
<gene>
    <name evidence="10" type="ORF">CUJ86_03640</name>
</gene>
<proteinExistence type="inferred from homology"/>
<keyword evidence="3 7" id="KW-0812">Transmembrane</keyword>
<sequence length="400" mass="42694">MIFFSFALRNVRRHSVRSLLATLGIVIGVFAIASLGVMGNSINLLAAALIADVGDTVVITPHTALGDAGFVGDPRTTVAATITEADFERISRAAGGYRTVPVLEGAAELLSGNEGGYALVMGLPYEDISHLLDLSEGNYLRAGSRSCLVGVYLAREYDLRAGSRVTVGGESMPVAGVLEERGFAFDINPDYAIVVTKERFFEMFPDREGGYDYIIVRVTDPDDIDGVKTAIDTALNRRDETVDITDSRQALQQVNEIYDAMGLFLLAIGAISLVIAGVSILNVMIISVTERIREIGVMRSIGARRNEILLMFLYEALILGIAGSIIGGVFSFAGGYLISVAALQVFTAGTTFGEGATIFDPVSVAYIVFAMLFGVAVSMASGLYPAWQASRMTPIEALRG</sequence>
<comment type="similarity">
    <text evidence="6">Belongs to the ABC-4 integral membrane protein family.</text>
</comment>
<dbReference type="Pfam" id="PF02687">
    <property type="entry name" value="FtsX"/>
    <property type="match status" value="1"/>
</dbReference>
<feature type="domain" description="MacB-like periplasmic core" evidence="9">
    <location>
        <begin position="18"/>
        <end position="233"/>
    </location>
</feature>
<feature type="transmembrane region" description="Helical" evidence="7">
    <location>
        <begin position="20"/>
        <end position="39"/>
    </location>
</feature>
<dbReference type="PANTHER" id="PTHR30572">
    <property type="entry name" value="MEMBRANE COMPONENT OF TRANSPORTER-RELATED"/>
    <property type="match status" value="1"/>
</dbReference>
<evidence type="ECO:0000256" key="5">
    <source>
        <dbReference type="ARBA" id="ARBA00023136"/>
    </source>
</evidence>
<evidence type="ECO:0000256" key="7">
    <source>
        <dbReference type="SAM" id="Phobius"/>
    </source>
</evidence>
<dbReference type="GO" id="GO:0022857">
    <property type="term" value="F:transmembrane transporter activity"/>
    <property type="evidence" value="ECO:0007669"/>
    <property type="project" value="TreeGrafter"/>
</dbReference>
<evidence type="ECO:0000256" key="6">
    <source>
        <dbReference type="ARBA" id="ARBA00038076"/>
    </source>
</evidence>
<protein>
    <submittedName>
        <fullName evidence="10">ABC transporter permease</fullName>
    </submittedName>
</protein>
<evidence type="ECO:0000313" key="11">
    <source>
        <dbReference type="Proteomes" id="UP000292580"/>
    </source>
</evidence>
<comment type="caution">
    <text evidence="10">The sequence shown here is derived from an EMBL/GenBank/DDBJ whole genome shotgun (WGS) entry which is preliminary data.</text>
</comment>
<dbReference type="EMBL" id="PGCL01000001">
    <property type="protein sequence ID" value="TAJ45812.1"/>
    <property type="molecule type" value="Genomic_DNA"/>
</dbReference>
<name>A0A483CZJ0_9EURY</name>
<accession>A0A483CZJ0</accession>
<organism evidence="10 11">
    <name type="scientific">Methanofollis fontis</name>
    <dbReference type="NCBI Taxonomy" id="2052832"/>
    <lineage>
        <taxon>Archaea</taxon>
        <taxon>Methanobacteriati</taxon>
        <taxon>Methanobacteriota</taxon>
        <taxon>Stenosarchaea group</taxon>
        <taxon>Methanomicrobia</taxon>
        <taxon>Methanomicrobiales</taxon>
        <taxon>Methanomicrobiaceae</taxon>
        <taxon>Methanofollis</taxon>
    </lineage>
</organism>
<keyword evidence="2" id="KW-1003">Cell membrane</keyword>
<evidence type="ECO:0000256" key="4">
    <source>
        <dbReference type="ARBA" id="ARBA00022989"/>
    </source>
</evidence>
<keyword evidence="5 7" id="KW-0472">Membrane</keyword>
<evidence type="ECO:0000313" key="10">
    <source>
        <dbReference type="EMBL" id="TAJ45812.1"/>
    </source>
</evidence>
<feature type="transmembrane region" description="Helical" evidence="7">
    <location>
        <begin position="261"/>
        <end position="288"/>
    </location>
</feature>
<evidence type="ECO:0000256" key="1">
    <source>
        <dbReference type="ARBA" id="ARBA00004651"/>
    </source>
</evidence>
<dbReference type="InterPro" id="IPR003838">
    <property type="entry name" value="ABC3_permease_C"/>
</dbReference>
<dbReference type="Pfam" id="PF12704">
    <property type="entry name" value="MacB_PCD"/>
    <property type="match status" value="1"/>
</dbReference>
<feature type="transmembrane region" description="Helical" evidence="7">
    <location>
        <begin position="364"/>
        <end position="384"/>
    </location>
</feature>